<evidence type="ECO:0000256" key="2">
    <source>
        <dbReference type="ARBA" id="ARBA00007806"/>
    </source>
</evidence>
<evidence type="ECO:0000313" key="8">
    <source>
        <dbReference type="Proteomes" id="UP000256645"/>
    </source>
</evidence>
<evidence type="ECO:0000256" key="1">
    <source>
        <dbReference type="ARBA" id="ARBA00001657"/>
    </source>
</evidence>
<proteinExistence type="inferred from homology"/>
<dbReference type="SUPFAM" id="SSF51445">
    <property type="entry name" value="(Trans)glycosidases"/>
    <property type="match status" value="1"/>
</dbReference>
<feature type="domain" description="Glycosyl hydrolase family 31 C-terminal" evidence="6">
    <location>
        <begin position="505"/>
        <end position="596"/>
    </location>
</feature>
<feature type="domain" description="Glycoside hydrolase family 31 TIM barrel" evidence="5">
    <location>
        <begin position="193"/>
        <end position="496"/>
    </location>
</feature>
<dbReference type="GO" id="GO:0004558">
    <property type="term" value="F:alpha-1,4-glucosidase activity"/>
    <property type="evidence" value="ECO:0007669"/>
    <property type="project" value="UniProtKB-EC"/>
</dbReference>
<dbReference type="AlphaFoldDB" id="A0A3D8S8R1"/>
<dbReference type="CDD" id="cd06595">
    <property type="entry name" value="GH31_u1"/>
    <property type="match status" value="1"/>
</dbReference>
<dbReference type="SUPFAM" id="SSF51011">
    <property type="entry name" value="Glycosyl hydrolase domain"/>
    <property type="match status" value="1"/>
</dbReference>
<dbReference type="InterPro" id="IPR017853">
    <property type="entry name" value="GH"/>
</dbReference>
<evidence type="ECO:0000259" key="5">
    <source>
        <dbReference type="Pfam" id="PF01055"/>
    </source>
</evidence>
<dbReference type="EMBL" id="PDLM01000003">
    <property type="protein sequence ID" value="RDW82683.1"/>
    <property type="molecule type" value="Genomic_DNA"/>
</dbReference>
<name>A0A3D8S8R1_9HELO</name>
<dbReference type="Gene3D" id="3.20.20.80">
    <property type="entry name" value="Glycosidases"/>
    <property type="match status" value="1"/>
</dbReference>
<keyword evidence="8" id="KW-1185">Reference proteome</keyword>
<comment type="caution">
    <text evidence="7">The sequence shown here is derived from an EMBL/GenBank/DDBJ whole genome shotgun (WGS) entry which is preliminary data.</text>
</comment>
<dbReference type="STRING" id="1849047.A0A3D8S8R1"/>
<dbReference type="Gene3D" id="2.60.40.1180">
    <property type="entry name" value="Golgi alpha-mannosidase II"/>
    <property type="match status" value="1"/>
</dbReference>
<evidence type="ECO:0000256" key="3">
    <source>
        <dbReference type="ARBA" id="ARBA00012741"/>
    </source>
</evidence>
<evidence type="ECO:0000256" key="4">
    <source>
        <dbReference type="RuleBase" id="RU361185"/>
    </source>
</evidence>
<dbReference type="PANTHER" id="PTHR22762:SF89">
    <property type="entry name" value="ALPHA-XYLOSIDASE"/>
    <property type="match status" value="1"/>
</dbReference>
<evidence type="ECO:0000259" key="6">
    <source>
        <dbReference type="Pfam" id="PF21365"/>
    </source>
</evidence>
<sequence length="805" mass="91187">MKDFVFPSKPKAHLDAIISGPQYRFTILTDRLLRYEWAEDGQFVDQASTFAINREFPVPDFHTKDTEDSLEIVTKAFHLSYDKKRFSTSGLVVGFNAKLTDWGAPWRFGSRCSNLGATARTLDEADGRIDMGQGILSREGYAAIDDSDSMLFDGQGFVAGRNPGDRVDGYLFTYGLDYKAAIKALYALSGKQPVLPRYSLGNWWSRYYRYSQDGYVELMDKFKERDIPLSVAVVDMDWHMVKDSRVPHAGWTGYTWDDDVFPDPAKFGRDLHERQLKITLNDHPHAGIHYHEDSYDEMAKFLGHDTSKKTPILFDPTSPKFMEAYLSILHRNVEKVACDFWWIDWQQGPYSKVPGLDPLWLLNHFHFLDNARNGQKPLIFSRYAGPGSHRYPVGFSGDTIISWASLEFQPEFTATASNIGYGWWSHDIGGHMMGSRDDELVTRWIQYGVFSPLMRLHSSNSPWMSKEPWMYKKEHELVMENFLKLRHRLVPYIYTMNVTGAADDEPLVQPMYWSFPEQDEAYSVPNQYYFGSELIVAPVVKPRDSRTGLGVVQAWFPPTGRYVDIFTGTVYDGDRTLNLYRPLEMIPVLAHEGSIIPLDASATPGNGCLNPESFEVLVVVGNDGKASVVEEVMDDTNDVPGEKLRDHQRTSTVKYVQAEGKLIAKVVGGSWKFRLLAVTEIPKDLKVTVNSKDITKDVTVIIENYPQAPSMVIDCPFKAGANDEITIELGKDPQLSILDHTARMEKMLLEYQTVINTKDRIWGVINDRKTPINVKIGKLMGLGLDEALIGPLTELVLADGRGLSL</sequence>
<gene>
    <name evidence="7" type="ORF">BP6252_03795</name>
</gene>
<comment type="catalytic activity">
    <reaction evidence="1">
        <text>Hydrolysis of terminal, non-reducing (1-&gt;4)-linked alpha-D-glucose residues with release of alpha-D-glucose.</text>
        <dbReference type="EC" id="3.2.1.20"/>
    </reaction>
</comment>
<comment type="similarity">
    <text evidence="2 4">Belongs to the glycosyl hydrolase 31 family.</text>
</comment>
<keyword evidence="4" id="KW-0326">Glycosidase</keyword>
<protein>
    <recommendedName>
        <fullName evidence="3">alpha-glucosidase</fullName>
        <ecNumber evidence="3">3.2.1.20</ecNumber>
    </recommendedName>
</protein>
<dbReference type="GO" id="GO:0006491">
    <property type="term" value="P:N-glycan processing"/>
    <property type="evidence" value="ECO:0007669"/>
    <property type="project" value="TreeGrafter"/>
</dbReference>
<keyword evidence="4" id="KW-0378">Hydrolase</keyword>
<dbReference type="GO" id="GO:0005975">
    <property type="term" value="P:carbohydrate metabolic process"/>
    <property type="evidence" value="ECO:0007669"/>
    <property type="project" value="InterPro"/>
</dbReference>
<dbReference type="OrthoDB" id="1334205at2759"/>
<dbReference type="PANTHER" id="PTHR22762">
    <property type="entry name" value="ALPHA-GLUCOSIDASE"/>
    <property type="match status" value="1"/>
</dbReference>
<dbReference type="InterPro" id="IPR013780">
    <property type="entry name" value="Glyco_hydro_b"/>
</dbReference>
<accession>A0A3D8S8R1</accession>
<organism evidence="7 8">
    <name type="scientific">Coleophoma cylindrospora</name>
    <dbReference type="NCBI Taxonomy" id="1849047"/>
    <lineage>
        <taxon>Eukaryota</taxon>
        <taxon>Fungi</taxon>
        <taxon>Dikarya</taxon>
        <taxon>Ascomycota</taxon>
        <taxon>Pezizomycotina</taxon>
        <taxon>Leotiomycetes</taxon>
        <taxon>Helotiales</taxon>
        <taxon>Dermateaceae</taxon>
        <taxon>Coleophoma</taxon>
    </lineage>
</organism>
<dbReference type="EC" id="3.2.1.20" evidence="3"/>
<dbReference type="Pfam" id="PF01055">
    <property type="entry name" value="Glyco_hydro_31_2nd"/>
    <property type="match status" value="1"/>
</dbReference>
<reference evidence="7 8" key="1">
    <citation type="journal article" date="2018" name="IMA Fungus">
        <title>IMA Genome-F 9: Draft genome sequence of Annulohypoxylon stygium, Aspergillus mulundensis, Berkeleyomyces basicola (syn. Thielaviopsis basicola), Ceratocystis smalleyi, two Cercospora beticola strains, Coleophoma cylindrospora, Fusarium fracticaudum, Phialophora cf. hyalina, and Morchella septimelata.</title>
        <authorList>
            <person name="Wingfield B.D."/>
            <person name="Bills G.F."/>
            <person name="Dong Y."/>
            <person name="Huang W."/>
            <person name="Nel W.J."/>
            <person name="Swalarsk-Parry B.S."/>
            <person name="Vaghefi N."/>
            <person name="Wilken P.M."/>
            <person name="An Z."/>
            <person name="de Beer Z.W."/>
            <person name="De Vos L."/>
            <person name="Chen L."/>
            <person name="Duong T.A."/>
            <person name="Gao Y."/>
            <person name="Hammerbacher A."/>
            <person name="Kikkert J.R."/>
            <person name="Li Y."/>
            <person name="Li H."/>
            <person name="Li K."/>
            <person name="Li Q."/>
            <person name="Liu X."/>
            <person name="Ma X."/>
            <person name="Naidoo K."/>
            <person name="Pethybridge S.J."/>
            <person name="Sun J."/>
            <person name="Steenkamp E.T."/>
            <person name="van der Nest M.A."/>
            <person name="van Wyk S."/>
            <person name="Wingfield M.J."/>
            <person name="Xiong C."/>
            <person name="Yue Q."/>
            <person name="Zhang X."/>
        </authorList>
    </citation>
    <scope>NUCLEOTIDE SEQUENCE [LARGE SCALE GENOMIC DNA]</scope>
    <source>
        <strain evidence="7 8">BP6252</strain>
    </source>
</reference>
<dbReference type="Pfam" id="PF21365">
    <property type="entry name" value="Glyco_hydro_31_3rd"/>
    <property type="match status" value="1"/>
</dbReference>
<dbReference type="InterPro" id="IPR000322">
    <property type="entry name" value="Glyco_hydro_31_TIM"/>
</dbReference>
<dbReference type="InterPro" id="IPR048395">
    <property type="entry name" value="Glyco_hydro_31_C"/>
</dbReference>
<dbReference type="Proteomes" id="UP000256645">
    <property type="component" value="Unassembled WGS sequence"/>
</dbReference>
<evidence type="ECO:0000313" key="7">
    <source>
        <dbReference type="EMBL" id="RDW82683.1"/>
    </source>
</evidence>